<dbReference type="Gene3D" id="3.40.50.150">
    <property type="entry name" value="Vaccinia Virus protein VP39"/>
    <property type="match status" value="1"/>
</dbReference>
<dbReference type="SUPFAM" id="SSF53335">
    <property type="entry name" value="S-adenosyl-L-methionine-dependent methyltransferases"/>
    <property type="match status" value="1"/>
</dbReference>
<sequence>LEQPVLVVDPSPEMLQPASKREGVLTLEATFDDFISSHPHTISKYNKFVFNGCILLFPNLEASIAAFYKLLKPGDQLLIVQYNILIWKENLRTSWDSLNELEEFHKRAGFCVERGKESHSHSYSREKYFILYVIAATQH</sequence>
<evidence type="ECO:0008006" key="2">
    <source>
        <dbReference type="Google" id="ProtNLM"/>
    </source>
</evidence>
<proteinExistence type="predicted"/>
<dbReference type="InterPro" id="IPR029063">
    <property type="entry name" value="SAM-dependent_MTases_sf"/>
</dbReference>
<dbReference type="EnsemblMetazoa" id="Aqu2.1.41680_001">
    <property type="protein sequence ID" value="Aqu2.1.41680_001"/>
    <property type="gene ID" value="Aqu2.1.41680"/>
</dbReference>
<dbReference type="OrthoDB" id="540004at2759"/>
<dbReference type="InParanoid" id="A0A1X7VPB5"/>
<dbReference type="AlphaFoldDB" id="A0A1X7VPB5"/>
<evidence type="ECO:0000313" key="1">
    <source>
        <dbReference type="EnsemblMetazoa" id="Aqu2.1.41680_001"/>
    </source>
</evidence>
<name>A0A1X7VPB5_AMPQE</name>
<organism evidence="1">
    <name type="scientific">Amphimedon queenslandica</name>
    <name type="common">Sponge</name>
    <dbReference type="NCBI Taxonomy" id="400682"/>
    <lineage>
        <taxon>Eukaryota</taxon>
        <taxon>Metazoa</taxon>
        <taxon>Porifera</taxon>
        <taxon>Demospongiae</taxon>
        <taxon>Heteroscleromorpha</taxon>
        <taxon>Haplosclerida</taxon>
        <taxon>Niphatidae</taxon>
        <taxon>Amphimedon</taxon>
    </lineage>
</organism>
<protein>
    <recommendedName>
        <fullName evidence="2">Methyltransferase type 11 domain-containing protein</fullName>
    </recommendedName>
</protein>
<reference evidence="1" key="1">
    <citation type="submission" date="2017-05" db="UniProtKB">
        <authorList>
            <consortium name="EnsemblMetazoa"/>
        </authorList>
    </citation>
    <scope>IDENTIFICATION</scope>
</reference>
<accession>A0A1X7VPB5</accession>